<evidence type="ECO:0000256" key="1">
    <source>
        <dbReference type="ARBA" id="ARBA00006068"/>
    </source>
</evidence>
<feature type="region of interest" description="Disordered" evidence="2">
    <location>
        <begin position="1"/>
        <end position="94"/>
    </location>
</feature>
<dbReference type="Proteomes" id="UP001596098">
    <property type="component" value="Unassembled WGS sequence"/>
</dbReference>
<dbReference type="InterPro" id="IPR004474">
    <property type="entry name" value="LytR_CpsA_psr"/>
</dbReference>
<dbReference type="EMBL" id="JBHSQI010000006">
    <property type="protein sequence ID" value="MFC6154449.1"/>
    <property type="molecule type" value="Genomic_DNA"/>
</dbReference>
<sequence>MAERPRPGSSPAEGTPEYRWLYGDGKTPDDAERTQYLRTPPPSQQPAPPAHQSPRAPQPPRAPQAPRAPQRPAPQRPAPQRQTAPVEPREARRSRPPVWRIVKIALLLWLVFLVAVPFYAWSKINRVEAFSVYEGRPAEQGGTTYLVVGSDSRAGLTEAEQKELGTGPDDVGQRTDTIMLLHTGSGPNVLTSIPRDSLVEVPGRNGRSKINAAFAWGGAPLLVETVERSTGIRVDHYVEIGFGGLVKMVDAVGGVEICPAKKMKDKQANLNIQAGCQEADGATALGYARSRKTYKALGDVDRAKAQREVVAALGKKALSPMTVVNPVRYFNLATATASSFTVSEGSSALSIGKFGIAMTRAEMSCGVPLSDLSVRWDAKRSEEYFSYLRADRTGDMPKELCTPSGFPD</sequence>
<dbReference type="InterPro" id="IPR050922">
    <property type="entry name" value="LytR/CpsA/Psr_CW_biosynth"/>
</dbReference>
<feature type="transmembrane region" description="Helical" evidence="3">
    <location>
        <begin position="101"/>
        <end position="121"/>
    </location>
</feature>
<keyword evidence="3" id="KW-0472">Membrane</keyword>
<dbReference type="PANTHER" id="PTHR33392">
    <property type="entry name" value="POLYISOPRENYL-TEICHOIC ACID--PEPTIDOGLYCAN TEICHOIC ACID TRANSFERASE TAGU"/>
    <property type="match status" value="1"/>
</dbReference>
<dbReference type="RefSeq" id="WP_128219829.1">
    <property type="nucleotide sequence ID" value="NZ_CP034929.1"/>
</dbReference>
<protein>
    <submittedName>
        <fullName evidence="5">LCP family protein</fullName>
    </submittedName>
</protein>
<evidence type="ECO:0000256" key="2">
    <source>
        <dbReference type="SAM" id="MobiDB-lite"/>
    </source>
</evidence>
<comment type="caution">
    <text evidence="5">The sequence shown here is derived from an EMBL/GenBank/DDBJ whole genome shotgun (WGS) entry which is preliminary data.</text>
</comment>
<organism evidence="5 6">
    <name type="scientific">Nocardioides yefusunii</name>
    <dbReference type="NCBI Taxonomy" id="2500546"/>
    <lineage>
        <taxon>Bacteria</taxon>
        <taxon>Bacillati</taxon>
        <taxon>Actinomycetota</taxon>
        <taxon>Actinomycetes</taxon>
        <taxon>Propionibacteriales</taxon>
        <taxon>Nocardioidaceae</taxon>
        <taxon>Nocardioides</taxon>
    </lineage>
</organism>
<comment type="similarity">
    <text evidence="1">Belongs to the LytR/CpsA/Psr (LCP) family.</text>
</comment>
<evidence type="ECO:0000259" key="4">
    <source>
        <dbReference type="Pfam" id="PF03816"/>
    </source>
</evidence>
<feature type="compositionally biased region" description="Pro residues" evidence="2">
    <location>
        <begin position="39"/>
        <end position="63"/>
    </location>
</feature>
<gene>
    <name evidence="5" type="ORF">ACFPWU_12340</name>
</gene>
<keyword evidence="3" id="KW-1133">Transmembrane helix</keyword>
<dbReference type="NCBIfam" id="TIGR00350">
    <property type="entry name" value="lytR_cpsA_psr"/>
    <property type="match status" value="1"/>
</dbReference>
<feature type="domain" description="Cell envelope-related transcriptional attenuator" evidence="4">
    <location>
        <begin position="174"/>
        <end position="317"/>
    </location>
</feature>
<accession>A0ABW1R125</accession>
<name>A0ABW1R125_9ACTN</name>
<proteinExistence type="inferred from homology"/>
<reference evidence="6" key="1">
    <citation type="journal article" date="2019" name="Int. J. Syst. Evol. Microbiol.">
        <title>The Global Catalogue of Microorganisms (GCM) 10K type strain sequencing project: providing services to taxonomists for standard genome sequencing and annotation.</title>
        <authorList>
            <consortium name="The Broad Institute Genomics Platform"/>
            <consortium name="The Broad Institute Genome Sequencing Center for Infectious Disease"/>
            <person name="Wu L."/>
            <person name="Ma J."/>
        </authorList>
    </citation>
    <scope>NUCLEOTIDE SEQUENCE [LARGE SCALE GENOMIC DNA]</scope>
    <source>
        <strain evidence="6">DFY28</strain>
    </source>
</reference>
<dbReference type="Gene3D" id="3.40.630.190">
    <property type="entry name" value="LCP protein"/>
    <property type="match status" value="1"/>
</dbReference>
<evidence type="ECO:0000313" key="5">
    <source>
        <dbReference type="EMBL" id="MFC6154449.1"/>
    </source>
</evidence>
<keyword evidence="6" id="KW-1185">Reference proteome</keyword>
<evidence type="ECO:0000256" key="3">
    <source>
        <dbReference type="SAM" id="Phobius"/>
    </source>
</evidence>
<dbReference type="PANTHER" id="PTHR33392:SF6">
    <property type="entry name" value="POLYISOPRENYL-TEICHOIC ACID--PEPTIDOGLYCAN TEICHOIC ACID TRANSFERASE TAGU"/>
    <property type="match status" value="1"/>
</dbReference>
<keyword evidence="3" id="KW-0812">Transmembrane</keyword>
<dbReference type="Pfam" id="PF03816">
    <property type="entry name" value="LytR_cpsA_psr"/>
    <property type="match status" value="1"/>
</dbReference>
<evidence type="ECO:0000313" key="6">
    <source>
        <dbReference type="Proteomes" id="UP001596098"/>
    </source>
</evidence>
<feature type="compositionally biased region" description="Basic and acidic residues" evidence="2">
    <location>
        <begin position="26"/>
        <end position="35"/>
    </location>
</feature>